<evidence type="ECO:0000313" key="2">
    <source>
        <dbReference type="EMBL" id="QSB14428.1"/>
    </source>
</evidence>
<dbReference type="KEGG" id="nhy:JQS43_23540"/>
<dbReference type="AlphaFoldDB" id="A0A895YKQ8"/>
<reference evidence="2" key="1">
    <citation type="submission" date="2021-02" db="EMBL/GenBank/DDBJ databases">
        <title>Natrosporangium hydrolyticum gen. nov., sp. nov, a haloalkaliphilic actinobacterium from a soda solonchak soil.</title>
        <authorList>
            <person name="Sorokin D.Y."/>
            <person name="Khijniak T.V."/>
            <person name="Zakharycheva A.P."/>
            <person name="Boueva O.V."/>
            <person name="Ariskina E.V."/>
            <person name="Hahnke R.L."/>
            <person name="Bunk B."/>
            <person name="Sproer C."/>
            <person name="Schumann P."/>
            <person name="Evtushenko L.I."/>
            <person name="Kublanov I.V."/>
        </authorList>
    </citation>
    <scope>NUCLEOTIDE SEQUENCE</scope>
    <source>
        <strain evidence="2">DSM 106523</strain>
    </source>
</reference>
<accession>A0A895YKQ8</accession>
<organism evidence="2 3">
    <name type="scientific">Natronosporangium hydrolyticum</name>
    <dbReference type="NCBI Taxonomy" id="2811111"/>
    <lineage>
        <taxon>Bacteria</taxon>
        <taxon>Bacillati</taxon>
        <taxon>Actinomycetota</taxon>
        <taxon>Actinomycetes</taxon>
        <taxon>Micromonosporales</taxon>
        <taxon>Micromonosporaceae</taxon>
        <taxon>Natronosporangium</taxon>
    </lineage>
</organism>
<dbReference type="RefSeq" id="WP_239676560.1">
    <property type="nucleotide sequence ID" value="NZ_CP070499.1"/>
</dbReference>
<evidence type="ECO:0000256" key="1">
    <source>
        <dbReference type="SAM" id="MobiDB-lite"/>
    </source>
</evidence>
<name>A0A895YKQ8_9ACTN</name>
<dbReference type="Proteomes" id="UP000662857">
    <property type="component" value="Chromosome"/>
</dbReference>
<proteinExistence type="predicted"/>
<feature type="region of interest" description="Disordered" evidence="1">
    <location>
        <begin position="1"/>
        <end position="114"/>
    </location>
</feature>
<evidence type="ECO:0000313" key="3">
    <source>
        <dbReference type="Proteomes" id="UP000662857"/>
    </source>
</evidence>
<keyword evidence="3" id="KW-1185">Reference proteome</keyword>
<protein>
    <submittedName>
        <fullName evidence="2">Uncharacterized protein</fullName>
    </submittedName>
</protein>
<feature type="compositionally biased region" description="Low complexity" evidence="1">
    <location>
        <begin position="28"/>
        <end position="101"/>
    </location>
</feature>
<sequence>MADEKADESTPARDAAADPAPPAKKAAKSTSAKSTSAKATKAAKATKTTKSTGSAKSTGATKSAKAAKSTGPAKKAPAQAEQAQAEPSAAEPPAAVASQPVGGDRARGVDTPDALAGTVAPGVWADAAWQALQQLDQPPRRLAELAVAELGPRAAAWATWLRDRYPAAPDYGVARLATQEAVRGGRALALGAAGGPFTAPLLLPATAWVWATVILRVAAAYRQDPTDPARADDLIELLDLDPAATGEPFSLLGFGGIAGAAGQQGLARFAVSRLGLRRTPAAAALRVMLAAGDHSEQLTLLAHRAIRHFRPVAGAAVADR</sequence>
<gene>
    <name evidence="2" type="ORF">JQS43_23540</name>
</gene>
<dbReference type="EMBL" id="CP070499">
    <property type="protein sequence ID" value="QSB14428.1"/>
    <property type="molecule type" value="Genomic_DNA"/>
</dbReference>